<dbReference type="UniPathway" id="UPA00378"/>
<accession>A0A8J5KEG0</accession>
<feature type="chain" id="PRO_5035259703" description="Alpha-1,3-glucosyltransferase" evidence="11">
    <location>
        <begin position="23"/>
        <end position="505"/>
    </location>
</feature>
<keyword evidence="8 10" id="KW-1133">Transmembrane helix</keyword>
<keyword evidence="4 10" id="KW-0328">Glycosyltransferase</keyword>
<evidence type="ECO:0000256" key="4">
    <source>
        <dbReference type="ARBA" id="ARBA00022676"/>
    </source>
</evidence>
<protein>
    <recommendedName>
        <fullName evidence="10">Alpha-1,3-glucosyltransferase</fullName>
        <ecNumber evidence="10">2.4.1.-</ecNumber>
    </recommendedName>
</protein>
<dbReference type="GO" id="GO:0006487">
    <property type="term" value="P:protein N-linked glycosylation"/>
    <property type="evidence" value="ECO:0007669"/>
    <property type="project" value="TreeGrafter"/>
</dbReference>
<evidence type="ECO:0000256" key="6">
    <source>
        <dbReference type="ARBA" id="ARBA00022692"/>
    </source>
</evidence>
<dbReference type="Proteomes" id="UP000747542">
    <property type="component" value="Unassembled WGS sequence"/>
</dbReference>
<evidence type="ECO:0000256" key="10">
    <source>
        <dbReference type="RuleBase" id="RU363110"/>
    </source>
</evidence>
<proteinExistence type="inferred from homology"/>
<keyword evidence="7 10" id="KW-0256">Endoplasmic reticulum</keyword>
<dbReference type="PANTHER" id="PTHR12413:SF2">
    <property type="entry name" value="DOLICHYL PYROPHOSPHATE GLC1MAN9GLCNAC2 ALPHA-1,3-GLUCOSYLTRANSFERASE-RELATED"/>
    <property type="match status" value="1"/>
</dbReference>
<feature type="transmembrane region" description="Helical" evidence="10">
    <location>
        <begin position="399"/>
        <end position="420"/>
    </location>
</feature>
<feature type="transmembrane region" description="Helical" evidence="10">
    <location>
        <begin position="432"/>
        <end position="451"/>
    </location>
</feature>
<evidence type="ECO:0000256" key="11">
    <source>
        <dbReference type="SAM" id="SignalP"/>
    </source>
</evidence>
<reference evidence="12" key="1">
    <citation type="journal article" date="2021" name="Sci. Adv.">
        <title>The American lobster genome reveals insights on longevity, neural, and immune adaptations.</title>
        <authorList>
            <person name="Polinski J.M."/>
            <person name="Zimin A.V."/>
            <person name="Clark K.F."/>
            <person name="Kohn A.B."/>
            <person name="Sadowski N."/>
            <person name="Timp W."/>
            <person name="Ptitsyn A."/>
            <person name="Khanna P."/>
            <person name="Romanova D.Y."/>
            <person name="Williams P."/>
            <person name="Greenwood S.J."/>
            <person name="Moroz L.L."/>
            <person name="Walt D.R."/>
            <person name="Bodnar A.G."/>
        </authorList>
    </citation>
    <scope>NUCLEOTIDE SEQUENCE</scope>
    <source>
        <strain evidence="12">GMGI-L3</strain>
    </source>
</reference>
<feature type="transmembrane region" description="Helical" evidence="10">
    <location>
        <begin position="471"/>
        <end position="495"/>
    </location>
</feature>
<gene>
    <name evidence="12" type="primary">ALG8-L</name>
    <name evidence="12" type="ORF">Hamer_G012245</name>
</gene>
<evidence type="ECO:0000256" key="9">
    <source>
        <dbReference type="ARBA" id="ARBA00023136"/>
    </source>
</evidence>
<dbReference type="GO" id="GO:0042283">
    <property type="term" value="F:dolichyl pyrophosphate Glc1Man9GlcNAc2 alpha-1,3-glucosyltransferase activity"/>
    <property type="evidence" value="ECO:0007669"/>
    <property type="project" value="TreeGrafter"/>
</dbReference>
<comment type="caution">
    <text evidence="12">The sequence shown here is derived from an EMBL/GenBank/DDBJ whole genome shotgun (WGS) entry which is preliminary data.</text>
</comment>
<feature type="transmembrane region" description="Helical" evidence="10">
    <location>
        <begin position="208"/>
        <end position="231"/>
    </location>
</feature>
<comment type="pathway">
    <text evidence="2 10">Protein modification; protein glycosylation.</text>
</comment>
<organism evidence="12 13">
    <name type="scientific">Homarus americanus</name>
    <name type="common">American lobster</name>
    <dbReference type="NCBI Taxonomy" id="6706"/>
    <lineage>
        <taxon>Eukaryota</taxon>
        <taxon>Metazoa</taxon>
        <taxon>Ecdysozoa</taxon>
        <taxon>Arthropoda</taxon>
        <taxon>Crustacea</taxon>
        <taxon>Multicrustacea</taxon>
        <taxon>Malacostraca</taxon>
        <taxon>Eumalacostraca</taxon>
        <taxon>Eucarida</taxon>
        <taxon>Decapoda</taxon>
        <taxon>Pleocyemata</taxon>
        <taxon>Astacidea</taxon>
        <taxon>Nephropoidea</taxon>
        <taxon>Nephropidae</taxon>
        <taxon>Homarus</taxon>
    </lineage>
</organism>
<dbReference type="EC" id="2.4.1.-" evidence="10"/>
<evidence type="ECO:0000256" key="5">
    <source>
        <dbReference type="ARBA" id="ARBA00022679"/>
    </source>
</evidence>
<feature type="transmembrane region" description="Helical" evidence="10">
    <location>
        <begin position="162"/>
        <end position="188"/>
    </location>
</feature>
<comment type="subcellular location">
    <subcellularLocation>
        <location evidence="1 10">Endoplasmic reticulum membrane</location>
        <topology evidence="1 10">Multi-pass membrane protein</topology>
    </subcellularLocation>
</comment>
<feature type="transmembrane region" description="Helical" evidence="10">
    <location>
        <begin position="307"/>
        <end position="325"/>
    </location>
</feature>
<dbReference type="GO" id="GO:0005789">
    <property type="term" value="C:endoplasmic reticulum membrane"/>
    <property type="evidence" value="ECO:0007669"/>
    <property type="project" value="UniProtKB-SubCell"/>
</dbReference>
<dbReference type="InterPro" id="IPR004856">
    <property type="entry name" value="Glyco_trans_ALG6/ALG8"/>
</dbReference>
<keyword evidence="11" id="KW-0732">Signal</keyword>
<evidence type="ECO:0000313" key="12">
    <source>
        <dbReference type="EMBL" id="KAG7170023.1"/>
    </source>
</evidence>
<name>A0A8J5KEG0_HOMAM</name>
<evidence type="ECO:0000256" key="8">
    <source>
        <dbReference type="ARBA" id="ARBA00022989"/>
    </source>
</evidence>
<feature type="transmembrane region" description="Helical" evidence="10">
    <location>
        <begin position="372"/>
        <end position="393"/>
    </location>
</feature>
<keyword evidence="6 10" id="KW-0812">Transmembrane</keyword>
<keyword evidence="5 10" id="KW-0808">Transferase</keyword>
<evidence type="ECO:0000256" key="2">
    <source>
        <dbReference type="ARBA" id="ARBA00004922"/>
    </source>
</evidence>
<evidence type="ECO:0000256" key="1">
    <source>
        <dbReference type="ARBA" id="ARBA00004477"/>
    </source>
</evidence>
<evidence type="ECO:0000256" key="7">
    <source>
        <dbReference type="ARBA" id="ARBA00022824"/>
    </source>
</evidence>
<evidence type="ECO:0000313" key="13">
    <source>
        <dbReference type="Proteomes" id="UP000747542"/>
    </source>
</evidence>
<keyword evidence="13" id="KW-1185">Reference proteome</keyword>
<evidence type="ECO:0000256" key="3">
    <source>
        <dbReference type="ARBA" id="ARBA00008715"/>
    </source>
</evidence>
<feature type="transmembrane region" description="Helical" evidence="10">
    <location>
        <begin position="115"/>
        <end position="132"/>
    </location>
</feature>
<comment type="similarity">
    <text evidence="3 10">Belongs to the ALG6/ALG8 glucosyltransferase family.</text>
</comment>
<dbReference type="EMBL" id="JAHLQT010014894">
    <property type="protein sequence ID" value="KAG7170023.1"/>
    <property type="molecule type" value="Genomic_DNA"/>
</dbReference>
<dbReference type="PANTHER" id="PTHR12413">
    <property type="entry name" value="DOLICHYL GLYCOSYLTRANSFERASE"/>
    <property type="match status" value="1"/>
</dbReference>
<dbReference type="AlphaFoldDB" id="A0A8J5KEG0"/>
<dbReference type="Pfam" id="PF03155">
    <property type="entry name" value="Alg6_Alg8"/>
    <property type="match status" value="1"/>
</dbReference>
<sequence>MFWPVVLGISCVKLLLIPAYRSTDFEVHRNWLAITHSLPVDQWYFEKTSQWTLDYPPLFAWFEWLLAKVAWYFDPKMLDVRNLNYASDMTVLFQRLSVVVTDFVFAYGCKIREDVVYPLFLVLFGNAGLILVDHIHFQYNGFLYGIMFLSVARLLQRREIEAAFWFSVLLNLKHIYLYIAPAYFIYYLRSYCLSSTPEGHIRWQSFSLFRFVKLGVTVVTVFGLSFGPFIMKGQLNQVLFRLFPFKRGLSHAYWAPNFWALYNFADKVLEFVGGRMGWLTTSGRAAMTGGLVQEFDHAVLPSISPQITLIATLISIVPCLVNLWRTPHNPWQFVRALVLCGFGSYMFGWHVHEKAIFLVILPLGLLCMQRKVEAQVFVIMSIVGHFSLFPLFYTSHETPIKVFAFLLHAVYTTTVLYNHWMEGRISPLIPRIPLCSLAETVYLIGLIPVFLYEQLGHSMFGLEEKMPFLPLMLISVYCGLGVMYAWLKYYNFVLLNTRKGKKKNH</sequence>
<keyword evidence="9 10" id="KW-0472">Membrane</keyword>
<feature type="signal peptide" evidence="11">
    <location>
        <begin position="1"/>
        <end position="22"/>
    </location>
</feature>